<dbReference type="PROSITE" id="PS00894">
    <property type="entry name" value="HTH_DEOR_1"/>
    <property type="match status" value="1"/>
</dbReference>
<dbReference type="SMART" id="SM01134">
    <property type="entry name" value="DeoRC"/>
    <property type="match status" value="1"/>
</dbReference>
<protein>
    <submittedName>
        <fullName evidence="5">DeoR/GlpR transcriptional regulator</fullName>
    </submittedName>
</protein>
<dbReference type="AlphaFoldDB" id="A0A8J8MNJ6"/>
<dbReference type="InterPro" id="IPR018356">
    <property type="entry name" value="Tscrpt_reg_HTH_DeoR_CS"/>
</dbReference>
<dbReference type="InterPro" id="IPR036390">
    <property type="entry name" value="WH_DNA-bd_sf"/>
</dbReference>
<organism evidence="5 6">
    <name type="scientific">Vallitalea pronyensis</name>
    <dbReference type="NCBI Taxonomy" id="1348613"/>
    <lineage>
        <taxon>Bacteria</taxon>
        <taxon>Bacillati</taxon>
        <taxon>Bacillota</taxon>
        <taxon>Clostridia</taxon>
        <taxon>Lachnospirales</taxon>
        <taxon>Vallitaleaceae</taxon>
        <taxon>Vallitalea</taxon>
    </lineage>
</organism>
<gene>
    <name evidence="5" type="ORF">HZI73_20170</name>
</gene>
<evidence type="ECO:0000313" key="6">
    <source>
        <dbReference type="Proteomes" id="UP000683246"/>
    </source>
</evidence>
<keyword evidence="1" id="KW-0805">Transcription regulation</keyword>
<dbReference type="Gene3D" id="3.40.50.1360">
    <property type="match status" value="1"/>
</dbReference>
<dbReference type="PRINTS" id="PR00037">
    <property type="entry name" value="HTHLACR"/>
</dbReference>
<feature type="domain" description="HTH deoR-type" evidence="4">
    <location>
        <begin position="3"/>
        <end position="58"/>
    </location>
</feature>
<dbReference type="InterPro" id="IPR050313">
    <property type="entry name" value="Carb_Metab_HTH_regulators"/>
</dbReference>
<dbReference type="Gene3D" id="1.10.10.10">
    <property type="entry name" value="Winged helix-like DNA-binding domain superfamily/Winged helix DNA-binding domain"/>
    <property type="match status" value="1"/>
</dbReference>
<evidence type="ECO:0000313" key="5">
    <source>
        <dbReference type="EMBL" id="QUI24473.1"/>
    </source>
</evidence>
<name>A0A8J8MNJ6_9FIRM</name>
<dbReference type="EMBL" id="CP058649">
    <property type="protein sequence ID" value="QUI24473.1"/>
    <property type="molecule type" value="Genomic_DNA"/>
</dbReference>
<dbReference type="PANTHER" id="PTHR30363">
    <property type="entry name" value="HTH-TYPE TRANSCRIPTIONAL REGULATOR SRLR-RELATED"/>
    <property type="match status" value="1"/>
</dbReference>
<dbReference type="InterPro" id="IPR014036">
    <property type="entry name" value="DeoR-like_C"/>
</dbReference>
<dbReference type="Pfam" id="PF00455">
    <property type="entry name" value="DeoRC"/>
    <property type="match status" value="1"/>
</dbReference>
<dbReference type="SUPFAM" id="SSF46785">
    <property type="entry name" value="Winged helix' DNA-binding domain"/>
    <property type="match status" value="1"/>
</dbReference>
<dbReference type="PANTHER" id="PTHR30363:SF44">
    <property type="entry name" value="AGA OPERON TRANSCRIPTIONAL REPRESSOR-RELATED"/>
    <property type="match status" value="1"/>
</dbReference>
<dbReference type="Pfam" id="PF08220">
    <property type="entry name" value="HTH_DeoR"/>
    <property type="match status" value="1"/>
</dbReference>
<evidence type="ECO:0000256" key="1">
    <source>
        <dbReference type="ARBA" id="ARBA00023015"/>
    </source>
</evidence>
<dbReference type="GO" id="GO:0003677">
    <property type="term" value="F:DNA binding"/>
    <property type="evidence" value="ECO:0007669"/>
    <property type="project" value="UniProtKB-KW"/>
</dbReference>
<sequence>MFAEERRKEILTLLKANQSISVKELCDTLMASEATIRRDLTFLEDEGTIQRTHGGAMLSNNINVTEEPTFFQKESIYHEEKIRIAEKAFAYIEENDSVVIDSGTTTLALARLIGESNIPLVVVTNSSMVAHAIAKNEQVELYTVGGKIRLNTLATVGNLAIESLKKFNVNKSFIGSNGITIENGLTTPDLAEADVKRTMIHIAAEVFVLADSSKFNKVALCEAGPISMIDHIITDTGLDADMMDRYLRHDIDVVRV</sequence>
<dbReference type="InterPro" id="IPR001034">
    <property type="entry name" value="DeoR_HTH"/>
</dbReference>
<keyword evidence="6" id="KW-1185">Reference proteome</keyword>
<dbReference type="KEGG" id="vpy:HZI73_20170"/>
<dbReference type="InterPro" id="IPR036388">
    <property type="entry name" value="WH-like_DNA-bd_sf"/>
</dbReference>
<accession>A0A8J8MNJ6</accession>
<dbReference type="SUPFAM" id="SSF100950">
    <property type="entry name" value="NagB/RpiA/CoA transferase-like"/>
    <property type="match status" value="1"/>
</dbReference>
<keyword evidence="2" id="KW-0238">DNA-binding</keyword>
<dbReference type="Proteomes" id="UP000683246">
    <property type="component" value="Chromosome"/>
</dbReference>
<keyword evidence="3" id="KW-0804">Transcription</keyword>
<dbReference type="GO" id="GO:0003700">
    <property type="term" value="F:DNA-binding transcription factor activity"/>
    <property type="evidence" value="ECO:0007669"/>
    <property type="project" value="InterPro"/>
</dbReference>
<dbReference type="PROSITE" id="PS51000">
    <property type="entry name" value="HTH_DEOR_2"/>
    <property type="match status" value="1"/>
</dbReference>
<evidence type="ECO:0000256" key="2">
    <source>
        <dbReference type="ARBA" id="ARBA00023125"/>
    </source>
</evidence>
<reference evidence="5" key="1">
    <citation type="submission" date="2020-07" db="EMBL/GenBank/DDBJ databases">
        <title>Vallitalea pronyensis genome.</title>
        <authorList>
            <person name="Postec A."/>
        </authorList>
    </citation>
    <scope>NUCLEOTIDE SEQUENCE</scope>
    <source>
        <strain evidence="5">FatNI3</strain>
    </source>
</reference>
<evidence type="ECO:0000259" key="4">
    <source>
        <dbReference type="PROSITE" id="PS51000"/>
    </source>
</evidence>
<dbReference type="RefSeq" id="WP_212695166.1">
    <property type="nucleotide sequence ID" value="NZ_CP058649.1"/>
</dbReference>
<proteinExistence type="predicted"/>
<dbReference type="SMART" id="SM00420">
    <property type="entry name" value="HTH_DEOR"/>
    <property type="match status" value="1"/>
</dbReference>
<dbReference type="InterPro" id="IPR037171">
    <property type="entry name" value="NagB/RpiA_transferase-like"/>
</dbReference>
<evidence type="ECO:0000256" key="3">
    <source>
        <dbReference type="ARBA" id="ARBA00023163"/>
    </source>
</evidence>